<dbReference type="CDD" id="cd00833">
    <property type="entry name" value="PKS"/>
    <property type="match status" value="1"/>
</dbReference>
<dbReference type="Gene3D" id="3.40.366.10">
    <property type="entry name" value="Malonyl-Coenzyme A Acyl Carrier Protein, domain 2"/>
    <property type="match status" value="1"/>
</dbReference>
<dbReference type="EMBL" id="BMGG01000001">
    <property type="protein sequence ID" value="GGC48558.1"/>
    <property type="molecule type" value="Genomic_DNA"/>
</dbReference>
<keyword evidence="3" id="KW-0808">Transferase</keyword>
<dbReference type="PROSITE" id="PS00012">
    <property type="entry name" value="PHOSPHOPANTETHEINE"/>
    <property type="match status" value="1"/>
</dbReference>
<comment type="caution">
    <text evidence="10">The sequence shown here is derived from an EMBL/GenBank/DDBJ whole genome shotgun (WGS) entry which is preliminary data.</text>
</comment>
<name>A0A916X7W3_9HYPH</name>
<dbReference type="Pfam" id="PF00550">
    <property type="entry name" value="PP-binding"/>
    <property type="match status" value="1"/>
</dbReference>
<dbReference type="RefSeq" id="WP_188607492.1">
    <property type="nucleotide sequence ID" value="NZ_BMGG01000001.1"/>
</dbReference>
<dbReference type="PROSITE" id="PS52004">
    <property type="entry name" value="KS3_2"/>
    <property type="match status" value="1"/>
</dbReference>
<dbReference type="GO" id="GO:0006633">
    <property type="term" value="P:fatty acid biosynthetic process"/>
    <property type="evidence" value="ECO:0007669"/>
    <property type="project" value="TreeGrafter"/>
</dbReference>
<dbReference type="SMART" id="SM00825">
    <property type="entry name" value="PKS_KS"/>
    <property type="match status" value="1"/>
</dbReference>
<comment type="function">
    <text evidence="4">Involved in production of the polyketide antibiotic thailandamide.</text>
</comment>
<dbReference type="Pfam" id="PF22621">
    <property type="entry name" value="CurL-like_PKS_C"/>
    <property type="match status" value="1"/>
</dbReference>
<dbReference type="InterPro" id="IPR049551">
    <property type="entry name" value="PKS_DH_C"/>
</dbReference>
<dbReference type="InterPro" id="IPR036291">
    <property type="entry name" value="NAD(P)-bd_dom_sf"/>
</dbReference>
<dbReference type="CDD" id="cd08955">
    <property type="entry name" value="KR_2_FAS_SDR_x"/>
    <property type="match status" value="1"/>
</dbReference>
<dbReference type="InterPro" id="IPR016035">
    <property type="entry name" value="Acyl_Trfase/lysoPLipase"/>
</dbReference>
<evidence type="ECO:0000256" key="5">
    <source>
        <dbReference type="PROSITE-ProRule" id="PRU01363"/>
    </source>
</evidence>
<dbReference type="Proteomes" id="UP000637002">
    <property type="component" value="Unassembled WGS sequence"/>
</dbReference>
<dbReference type="FunFam" id="3.40.47.10:FF:000019">
    <property type="entry name" value="Polyketide synthase type I"/>
    <property type="match status" value="1"/>
</dbReference>
<keyword evidence="2" id="KW-0597">Phosphoprotein</keyword>
<dbReference type="GO" id="GO:0005737">
    <property type="term" value="C:cytoplasm"/>
    <property type="evidence" value="ECO:0007669"/>
    <property type="project" value="TreeGrafter"/>
</dbReference>
<dbReference type="Pfam" id="PF02801">
    <property type="entry name" value="Ketoacyl-synt_C"/>
    <property type="match status" value="1"/>
</dbReference>
<dbReference type="SMART" id="SM00827">
    <property type="entry name" value="PKS_AT"/>
    <property type="match status" value="1"/>
</dbReference>
<keyword evidence="6" id="KW-0175">Coiled coil</keyword>
<feature type="active site" description="Proton donor; for dehydratase activity" evidence="5">
    <location>
        <position position="1125"/>
    </location>
</feature>
<dbReference type="InterPro" id="IPR014030">
    <property type="entry name" value="Ketoacyl_synth_N"/>
</dbReference>
<gene>
    <name evidence="10" type="ORF">GCM10010994_04670</name>
</gene>
<reference evidence="10" key="2">
    <citation type="submission" date="2020-09" db="EMBL/GenBank/DDBJ databases">
        <authorList>
            <person name="Sun Q."/>
            <person name="Zhou Y."/>
        </authorList>
    </citation>
    <scope>NUCLEOTIDE SEQUENCE</scope>
    <source>
        <strain evidence="10">CGMCC 1.12919</strain>
    </source>
</reference>
<dbReference type="Gene3D" id="3.10.129.110">
    <property type="entry name" value="Polyketide synthase dehydratase"/>
    <property type="match status" value="1"/>
</dbReference>
<feature type="coiled-coil region" evidence="6">
    <location>
        <begin position="11"/>
        <end position="38"/>
    </location>
</feature>
<dbReference type="InterPro" id="IPR001227">
    <property type="entry name" value="Ac_transferase_dom_sf"/>
</dbReference>
<proteinExistence type="predicted"/>
<dbReference type="InterPro" id="IPR042104">
    <property type="entry name" value="PKS_dehydratase_sf"/>
</dbReference>
<dbReference type="GO" id="GO:0004312">
    <property type="term" value="F:fatty acid synthase activity"/>
    <property type="evidence" value="ECO:0007669"/>
    <property type="project" value="TreeGrafter"/>
</dbReference>
<dbReference type="InterPro" id="IPR016039">
    <property type="entry name" value="Thiolase-like"/>
</dbReference>
<dbReference type="SMART" id="SM00826">
    <property type="entry name" value="PKS_DH"/>
    <property type="match status" value="1"/>
</dbReference>
<dbReference type="SUPFAM" id="SSF53901">
    <property type="entry name" value="Thiolase-like"/>
    <property type="match status" value="1"/>
</dbReference>
<feature type="region of interest" description="N-terminal hotdog fold" evidence="5">
    <location>
        <begin position="928"/>
        <end position="1053"/>
    </location>
</feature>
<evidence type="ECO:0000256" key="6">
    <source>
        <dbReference type="SAM" id="Coils"/>
    </source>
</evidence>
<evidence type="ECO:0000256" key="3">
    <source>
        <dbReference type="ARBA" id="ARBA00022679"/>
    </source>
</evidence>
<dbReference type="InterPro" id="IPR013968">
    <property type="entry name" value="PKS_KR"/>
</dbReference>
<evidence type="ECO:0000313" key="11">
    <source>
        <dbReference type="Proteomes" id="UP000637002"/>
    </source>
</evidence>
<dbReference type="Gene3D" id="3.40.47.10">
    <property type="match status" value="1"/>
</dbReference>
<dbReference type="InterPro" id="IPR050091">
    <property type="entry name" value="PKS_NRPS_Biosynth_Enz"/>
</dbReference>
<evidence type="ECO:0000259" key="9">
    <source>
        <dbReference type="PROSITE" id="PS52019"/>
    </source>
</evidence>
<dbReference type="GO" id="GO:0031177">
    <property type="term" value="F:phosphopantetheine binding"/>
    <property type="evidence" value="ECO:0007669"/>
    <property type="project" value="InterPro"/>
</dbReference>
<dbReference type="Pfam" id="PF14765">
    <property type="entry name" value="PS-DH"/>
    <property type="match status" value="1"/>
</dbReference>
<dbReference type="InterPro" id="IPR049552">
    <property type="entry name" value="PKS_DH_N"/>
</dbReference>
<feature type="domain" description="Carrier" evidence="7">
    <location>
        <begin position="1705"/>
        <end position="1785"/>
    </location>
</feature>
<evidence type="ECO:0000256" key="2">
    <source>
        <dbReference type="ARBA" id="ARBA00022553"/>
    </source>
</evidence>
<organism evidence="10 11">
    <name type="scientific">Chelatococcus reniformis</name>
    <dbReference type="NCBI Taxonomy" id="1494448"/>
    <lineage>
        <taxon>Bacteria</taxon>
        <taxon>Pseudomonadati</taxon>
        <taxon>Pseudomonadota</taxon>
        <taxon>Alphaproteobacteria</taxon>
        <taxon>Hyphomicrobiales</taxon>
        <taxon>Chelatococcaceae</taxon>
        <taxon>Chelatococcus</taxon>
    </lineage>
</organism>
<dbReference type="SUPFAM" id="SSF47336">
    <property type="entry name" value="ACP-like"/>
    <property type="match status" value="1"/>
</dbReference>
<dbReference type="InterPro" id="IPR014043">
    <property type="entry name" value="Acyl_transferase_dom"/>
</dbReference>
<feature type="domain" description="PKS/mFAS DH" evidence="9">
    <location>
        <begin position="928"/>
        <end position="1212"/>
    </location>
</feature>
<dbReference type="Gene3D" id="3.30.70.3290">
    <property type="match status" value="1"/>
</dbReference>
<dbReference type="InterPro" id="IPR057326">
    <property type="entry name" value="KR_dom"/>
</dbReference>
<evidence type="ECO:0000259" key="7">
    <source>
        <dbReference type="PROSITE" id="PS50075"/>
    </source>
</evidence>
<feature type="region of interest" description="C-terminal hotdog fold" evidence="5">
    <location>
        <begin position="1066"/>
        <end position="1212"/>
    </location>
</feature>
<dbReference type="Gene3D" id="3.40.50.720">
    <property type="entry name" value="NAD(P)-binding Rossmann-like Domain"/>
    <property type="match status" value="1"/>
</dbReference>
<dbReference type="SMART" id="SM00823">
    <property type="entry name" value="PKS_PP"/>
    <property type="match status" value="1"/>
</dbReference>
<dbReference type="GO" id="GO:0071770">
    <property type="term" value="P:DIM/DIP cell wall layer assembly"/>
    <property type="evidence" value="ECO:0007669"/>
    <property type="project" value="TreeGrafter"/>
</dbReference>
<evidence type="ECO:0000259" key="8">
    <source>
        <dbReference type="PROSITE" id="PS52004"/>
    </source>
</evidence>
<dbReference type="Pfam" id="PF00109">
    <property type="entry name" value="ketoacyl-synt"/>
    <property type="match status" value="1"/>
</dbReference>
<dbReference type="Gene3D" id="1.10.1200.10">
    <property type="entry name" value="ACP-like"/>
    <property type="match status" value="1"/>
</dbReference>
<dbReference type="PANTHER" id="PTHR43775">
    <property type="entry name" value="FATTY ACID SYNTHASE"/>
    <property type="match status" value="1"/>
</dbReference>
<dbReference type="SUPFAM" id="SSF52151">
    <property type="entry name" value="FabD/lysophospholipase-like"/>
    <property type="match status" value="1"/>
</dbReference>
<dbReference type="GO" id="GO:0005886">
    <property type="term" value="C:plasma membrane"/>
    <property type="evidence" value="ECO:0007669"/>
    <property type="project" value="TreeGrafter"/>
</dbReference>
<feature type="domain" description="Ketosynthase family 3 (KS3)" evidence="8">
    <location>
        <begin position="33"/>
        <end position="457"/>
    </location>
</feature>
<reference evidence="10" key="1">
    <citation type="journal article" date="2014" name="Int. J. Syst. Evol. Microbiol.">
        <title>Complete genome sequence of Corynebacterium casei LMG S-19264T (=DSM 44701T), isolated from a smear-ripened cheese.</title>
        <authorList>
            <consortium name="US DOE Joint Genome Institute (JGI-PGF)"/>
            <person name="Walter F."/>
            <person name="Albersmeier A."/>
            <person name="Kalinowski J."/>
            <person name="Ruckert C."/>
        </authorList>
    </citation>
    <scope>NUCLEOTIDE SEQUENCE</scope>
    <source>
        <strain evidence="10">CGMCC 1.12919</strain>
    </source>
</reference>
<sequence length="1810" mass="190555">MSDVASDANTMERALRAIRDLRGKVASLEQRQDELIAIVGMGCRFPGASNLAAFWKLLVEGRDPLGPVPSDRWDIDALYSSDPLAPGKTVSREGGYLPGLDTFDAAFFGISPREAPFVDPRQRLILETAWEALEDAGIATDSLARSRTSVVIGTLTNDYNQLITADNRWVSASTGTGTSTSIIANRVSYLLDLRGPSLTVDTACSGSLMALHLAAQTLRNGEASLALCGGVAVNLVPAPDICFSRMGALSPRGRCRTFDAGSDGMTRSEGAGIVVLKRLAEAEADGDRIYAVIRASAVNHDGRSNGIAAPNGQAQERLLHDAYAKAGLSAGQIQYVEAHGTGTVVGDRIELQALAAVLGEGRAPERTCVVGSVKSNIGHTESAAGIAGVIKTALALKHRVLPGNLHFEEPHPALAEAPFPMQVRTTAGPFPFPGETIVAGVSAFSFGGANAHVVLQEPPAARPEPARTEAPLVLPLSAGSHAALRALAAAYVAALRAPDAPALADICMTAAVRRRHHDVRLAVVGHTAEQMAGRLEAFLDGQDYPHVVSGEATASGNGKLAFAFSGQGSHWLGMGRDLYALEPAFRDVIDGCDAVLASAAGWSLREQLHADPDASRLDEIDVVQPAIFAVQAALAALIKTWGVVPDVVFGQSMGEIAAAHTAGILQLDDATRIVLERSRLLRTKRGSGATAVIGLPLGELVGRLSGRLQSIGVAGMTSFTSTLVAGDTPTLRSLIGELEAEGVFCRLIDNIDVPAHSPAMDSLQPQLVAALDGLEPSLASASRFLSTVTLDYEDGPELRAPYWGRNLREPFRVAEAIAQLARDGVGYFLEISPHPVLIGAVRQSLQHTEADGVAVASLVRDEDGPSSLRASLAALWANGYPLAFGPLMPAGARCVSLPSYPWQREHFWVDQVAAVAGGGLTPRSRTGSSLLGAHFAPAHGGAHFWEGEIDGWTLPWLKDHAIRGVPVLPATAYLEMMMAAGQQALGRDVVEVADARFDRMLLLADGEPRQCQVALLREADGGARVDVLSRAAGGDGDWILHATASLKAGAAAGVSGAPAAAPQHREAEMSVDDFYARFRAGGLEYGRAFQGVRALAAAGRSAWAEVRLPEGPDASAAGVHPAVLDAAFQTIAAIAPERADEPRPVYLPRGVARMAVSGRLTGTVRVLAVLSEASRPGDAEIEADVTLFDAGGAARVRVERLRLARVDELAATEPSVADSLHALVWEAMPRTAPTPTRPTGPWLIMGRSMEAQALAARLRQQACEARAVASEDLVHAVQSAGASLAGVVHVGASPGVDLPASVRHGVVDEALTAVRVLSAAGASARLWFVTRDAMGGGGKDESNLADAALWGFGRVVAIEHPEIWGGLCDVGSLPDWEAVAAELLAPDEDREIRLDGGRRYVARLDRLGGPAAAPEPVSLRADAGYLITGGFTGLGLATAHWMAERGARRLVLFGRTALPHRRLWAGIDPSSAQGQRIVAIRALEARGVSVHAAAIDIADEAELTAWLRAYDDEAFPPIRGIVHAAGVVQDALLLRMTDADADAVLQPKVAGSWALHRAAASMPLDFFVFYSSATAVMGQIGQAAYAAANAFEDALAARRRASGLPATSINWGPWASIGLFAQRGLEEHAGLDGVVPLSPAQGFKVLGRLLALDVGQSMVLNVDWARQPRASRLRRLQAQAAPPAAGAGELDLVSLVLMDAPERKLELHKIVGGIVAAVLRFDADKLDHKRALTALGMDSIMAVEIRNRIRRRFDIMPTMVELFTGSVDRLADTLEQALAQDERVAALLDEIESLPPDEVEALLAPNEAAA</sequence>
<dbReference type="InterPro" id="IPR020806">
    <property type="entry name" value="PKS_PP-bd"/>
</dbReference>
<evidence type="ECO:0000256" key="4">
    <source>
        <dbReference type="ARBA" id="ARBA00054155"/>
    </source>
</evidence>
<evidence type="ECO:0000313" key="10">
    <source>
        <dbReference type="EMBL" id="GGC48558.1"/>
    </source>
</evidence>
<feature type="active site" description="Proton acceptor; for dehydratase activity" evidence="5">
    <location>
        <position position="960"/>
    </location>
</feature>
<dbReference type="PROSITE" id="PS50075">
    <property type="entry name" value="CARRIER"/>
    <property type="match status" value="1"/>
</dbReference>
<dbReference type="InterPro" id="IPR020807">
    <property type="entry name" value="PKS_DH"/>
</dbReference>
<dbReference type="PROSITE" id="PS52019">
    <property type="entry name" value="PKS_MFAS_DH"/>
    <property type="match status" value="1"/>
</dbReference>
<keyword evidence="1" id="KW-0596">Phosphopantetheine</keyword>
<evidence type="ECO:0000256" key="1">
    <source>
        <dbReference type="ARBA" id="ARBA00022450"/>
    </source>
</evidence>
<dbReference type="InterPro" id="IPR036736">
    <property type="entry name" value="ACP-like_sf"/>
</dbReference>
<dbReference type="SMART" id="SM00822">
    <property type="entry name" value="PKS_KR"/>
    <property type="match status" value="1"/>
</dbReference>
<dbReference type="Pfam" id="PF21089">
    <property type="entry name" value="PKS_DH_N"/>
    <property type="match status" value="1"/>
</dbReference>
<dbReference type="SUPFAM" id="SSF51735">
    <property type="entry name" value="NAD(P)-binding Rossmann-fold domains"/>
    <property type="match status" value="2"/>
</dbReference>
<dbReference type="InterPro" id="IPR006162">
    <property type="entry name" value="Ppantetheine_attach_site"/>
</dbReference>
<dbReference type="InterPro" id="IPR020841">
    <property type="entry name" value="PKS_Beta-ketoAc_synthase_dom"/>
</dbReference>
<keyword evidence="11" id="KW-1185">Reference proteome</keyword>
<dbReference type="InterPro" id="IPR014031">
    <property type="entry name" value="Ketoacyl_synth_C"/>
</dbReference>
<protein>
    <submittedName>
        <fullName evidence="10">Polyketide synthase</fullName>
    </submittedName>
</protein>
<dbReference type="InterPro" id="IPR009081">
    <property type="entry name" value="PP-bd_ACP"/>
</dbReference>
<dbReference type="PANTHER" id="PTHR43775:SF37">
    <property type="entry name" value="SI:DKEY-61P9.11"/>
    <property type="match status" value="1"/>
</dbReference>
<dbReference type="Pfam" id="PF00698">
    <property type="entry name" value="Acyl_transf_1"/>
    <property type="match status" value="1"/>
</dbReference>
<dbReference type="Pfam" id="PF08659">
    <property type="entry name" value="KR"/>
    <property type="match status" value="1"/>
</dbReference>
<dbReference type="InterPro" id="IPR049900">
    <property type="entry name" value="PKS_mFAS_DH"/>
</dbReference>
<accession>A0A916X7W3</accession>